<dbReference type="OMA" id="NARDYMI"/>
<dbReference type="EMBL" id="CP013050">
    <property type="protein sequence ID" value="ALM75743.1"/>
    <property type="molecule type" value="Genomic_DNA"/>
</dbReference>
<accession>A0A0S1XD77</accession>
<proteinExistence type="predicted"/>
<evidence type="ECO:0000313" key="3">
    <source>
        <dbReference type="Proteomes" id="UP000066042"/>
    </source>
</evidence>
<evidence type="ECO:0000313" key="2">
    <source>
        <dbReference type="EMBL" id="ALM75743.1"/>
    </source>
</evidence>
<dbReference type="InterPro" id="IPR029060">
    <property type="entry name" value="PIN-like_dom_sf"/>
</dbReference>
<dbReference type="GeneID" id="10042039"/>
<gene>
    <name evidence="2" type="ORF">TBCH5v1_1834</name>
</gene>
<dbReference type="Gene3D" id="3.40.50.1010">
    <property type="entry name" value="5'-nuclease"/>
    <property type="match status" value="1"/>
</dbReference>
<protein>
    <recommendedName>
        <fullName evidence="1">PIN domain-containing protein</fullName>
    </recommendedName>
</protein>
<dbReference type="RefSeq" id="WP_013467996.1">
    <property type="nucleotide sequence ID" value="NZ_CP013050.1"/>
</dbReference>
<dbReference type="CDD" id="cd09881">
    <property type="entry name" value="PIN_VapC4-5_FitB-like"/>
    <property type="match status" value="1"/>
</dbReference>
<feature type="domain" description="PIN" evidence="1">
    <location>
        <begin position="3"/>
        <end position="114"/>
    </location>
</feature>
<sequence length="133" mass="15592">MKIVLDTNVLHDKEFLKWLKKSPHEPILSAVAYIEYLYHHAKKRGSYEEGKAYVDAFLNVLGIRVYPFDDECAKIVVKNALGRWDFSKNARDYMIGALAVKLNAPLITNNKKDFEWYSKVYTPNEFMKLMKDR</sequence>
<dbReference type="GeneID" id="26137074"/>
<dbReference type="STRING" id="55802.TBCH5v1_1834"/>
<evidence type="ECO:0000259" key="1">
    <source>
        <dbReference type="Pfam" id="PF01850"/>
    </source>
</evidence>
<dbReference type="Pfam" id="PF01850">
    <property type="entry name" value="PIN"/>
    <property type="match status" value="1"/>
</dbReference>
<dbReference type="AlphaFoldDB" id="A0A0S1XD77"/>
<organism evidence="2 3">
    <name type="scientific">Thermococcus barophilus</name>
    <dbReference type="NCBI Taxonomy" id="55802"/>
    <lineage>
        <taxon>Archaea</taxon>
        <taxon>Methanobacteriati</taxon>
        <taxon>Methanobacteriota</taxon>
        <taxon>Thermococci</taxon>
        <taxon>Thermococcales</taxon>
        <taxon>Thermococcaceae</taxon>
        <taxon>Thermococcus</taxon>
    </lineage>
</organism>
<dbReference type="Proteomes" id="UP000066042">
    <property type="component" value="Chromosome"/>
</dbReference>
<dbReference type="PATRIC" id="fig|55802.8.peg.1817"/>
<name>A0A0S1XD77_THEBA</name>
<reference evidence="2 3" key="1">
    <citation type="journal article" date="2016" name="Genome Announc.">
        <title>Complete genome sequence of the hyperthermophilic and piezophilic archaeon Thermococcus barophilus Ch5, capable of growth at the expense of hydrogenogenesis from carbon monoxide and formate.</title>
        <authorList>
            <person name="Oger P."/>
            <person name="Sokolova T.G."/>
            <person name="Kozhevnikova D.A."/>
            <person name="Taranov E.A."/>
            <person name="Vannier P."/>
            <person name="Lee H.S."/>
            <person name="Kwon K.K."/>
            <person name="Kang S.G."/>
            <person name="Lee J.H."/>
            <person name="Bonch-Osmolovskaya E.A."/>
            <person name="Lebedinsky A.V."/>
        </authorList>
    </citation>
    <scope>NUCLEOTIDE SEQUENCE [LARGE SCALE GENOMIC DNA]</scope>
    <source>
        <strain evidence="3">Ch5</strain>
    </source>
</reference>
<dbReference type="InterPro" id="IPR002716">
    <property type="entry name" value="PIN_dom"/>
</dbReference>
<dbReference type="SUPFAM" id="SSF88723">
    <property type="entry name" value="PIN domain-like"/>
    <property type="match status" value="1"/>
</dbReference>